<keyword evidence="8 12" id="KW-0539">Nucleus</keyword>
<evidence type="ECO:0000256" key="13">
    <source>
        <dbReference type="SAM" id="Coils"/>
    </source>
</evidence>
<dbReference type="EMBL" id="JAWXYG010000001">
    <property type="protein sequence ID" value="KAK4283663.1"/>
    <property type="molecule type" value="Genomic_DNA"/>
</dbReference>
<evidence type="ECO:0000313" key="16">
    <source>
        <dbReference type="EMBL" id="KAK4283663.1"/>
    </source>
</evidence>
<comment type="catalytic activity">
    <reaction evidence="9 12">
        <text>O-phospho-L-seryl-[protein] + H2O = L-seryl-[protein] + phosphate</text>
        <dbReference type="Rhea" id="RHEA:20629"/>
        <dbReference type="Rhea" id="RHEA-COMP:9863"/>
        <dbReference type="Rhea" id="RHEA-COMP:11604"/>
        <dbReference type="ChEBI" id="CHEBI:15377"/>
        <dbReference type="ChEBI" id="CHEBI:29999"/>
        <dbReference type="ChEBI" id="CHEBI:43474"/>
        <dbReference type="ChEBI" id="CHEBI:83421"/>
        <dbReference type="EC" id="3.1.3.16"/>
    </reaction>
</comment>
<comment type="caution">
    <text evidence="16">The sequence shown here is derived from an EMBL/GenBank/DDBJ whole genome shotgun (WGS) entry which is preliminary data.</text>
</comment>
<evidence type="ECO:0000256" key="1">
    <source>
        <dbReference type="ARBA" id="ARBA00004123"/>
    </source>
</evidence>
<evidence type="ECO:0000256" key="3">
    <source>
        <dbReference type="ARBA" id="ARBA00022723"/>
    </source>
</evidence>
<dbReference type="EC" id="3.1.3.16" evidence="12"/>
<dbReference type="PANTHER" id="PTHR14732:SF0">
    <property type="entry name" value="RNA POLYMERASE II SUBUNIT B1 CTD PHOSPHATASE RPAP2-RELATED"/>
    <property type="match status" value="1"/>
</dbReference>
<evidence type="ECO:0000256" key="10">
    <source>
        <dbReference type="ARBA" id="ARBA00048336"/>
    </source>
</evidence>
<evidence type="ECO:0000256" key="2">
    <source>
        <dbReference type="ARBA" id="ARBA00005676"/>
    </source>
</evidence>
<evidence type="ECO:0000313" key="17">
    <source>
        <dbReference type="Proteomes" id="UP001293593"/>
    </source>
</evidence>
<evidence type="ECO:0000256" key="4">
    <source>
        <dbReference type="ARBA" id="ARBA00022771"/>
    </source>
</evidence>
<gene>
    <name evidence="16" type="ORF">QN277_000590</name>
</gene>
<proteinExistence type="inferred from homology"/>
<dbReference type="GO" id="GO:0005737">
    <property type="term" value="C:cytoplasm"/>
    <property type="evidence" value="ECO:0007669"/>
    <property type="project" value="TreeGrafter"/>
</dbReference>
<dbReference type="GO" id="GO:0008270">
    <property type="term" value="F:zinc ion binding"/>
    <property type="evidence" value="ECO:0007669"/>
    <property type="project" value="UniProtKB-KW"/>
</dbReference>
<evidence type="ECO:0000256" key="8">
    <source>
        <dbReference type="ARBA" id="ARBA00023242"/>
    </source>
</evidence>
<evidence type="ECO:0000256" key="11">
    <source>
        <dbReference type="PROSITE-ProRule" id="PRU00812"/>
    </source>
</evidence>
<feature type="compositionally biased region" description="Basic and acidic residues" evidence="14">
    <location>
        <begin position="394"/>
        <end position="405"/>
    </location>
</feature>
<dbReference type="FunFam" id="1.25.40.820:FF:000006">
    <property type="entry name" value="Putative RNA polymerase II subunit B1 CTD phosphatase RPAP2 homolog"/>
    <property type="match status" value="1"/>
</dbReference>
<dbReference type="GO" id="GO:0008420">
    <property type="term" value="F:RNA polymerase II CTD heptapeptide repeat phosphatase activity"/>
    <property type="evidence" value="ECO:0007669"/>
    <property type="project" value="UniProtKB-UniRule"/>
</dbReference>
<comment type="catalytic activity">
    <reaction evidence="10 12">
        <text>O-phospho-L-threonyl-[protein] + H2O = L-threonyl-[protein] + phosphate</text>
        <dbReference type="Rhea" id="RHEA:47004"/>
        <dbReference type="Rhea" id="RHEA-COMP:11060"/>
        <dbReference type="Rhea" id="RHEA-COMP:11605"/>
        <dbReference type="ChEBI" id="CHEBI:15377"/>
        <dbReference type="ChEBI" id="CHEBI:30013"/>
        <dbReference type="ChEBI" id="CHEBI:43474"/>
        <dbReference type="ChEBI" id="CHEBI:61977"/>
        <dbReference type="EC" id="3.1.3.16"/>
    </reaction>
</comment>
<protein>
    <recommendedName>
        <fullName evidence="12">RNA polymerase II subunit B1 CTD phosphatase RPAP2 homolog</fullName>
        <ecNumber evidence="12">3.1.3.16</ecNumber>
    </recommendedName>
</protein>
<evidence type="ECO:0000256" key="6">
    <source>
        <dbReference type="ARBA" id="ARBA00022833"/>
    </source>
</evidence>
<reference evidence="16" key="1">
    <citation type="submission" date="2023-10" db="EMBL/GenBank/DDBJ databases">
        <title>Chromosome-level genome of the transformable northern wattle, Acacia crassicarpa.</title>
        <authorList>
            <person name="Massaro I."/>
            <person name="Sinha N.R."/>
            <person name="Poethig S."/>
            <person name="Leichty A.R."/>
        </authorList>
    </citation>
    <scope>NUCLEOTIDE SEQUENCE</scope>
    <source>
        <strain evidence="16">Acra3RX</strain>
        <tissue evidence="16">Leaf</tissue>
    </source>
</reference>
<dbReference type="PROSITE" id="PS51479">
    <property type="entry name" value="ZF_RTR1"/>
    <property type="match status" value="1"/>
</dbReference>
<dbReference type="Gene3D" id="1.25.40.820">
    <property type="match status" value="1"/>
</dbReference>
<dbReference type="AlphaFoldDB" id="A0AAE1N5H7"/>
<comment type="subcellular location">
    <subcellularLocation>
        <location evidence="1 12">Nucleus</location>
    </subcellularLocation>
</comment>
<feature type="coiled-coil region" evidence="13">
    <location>
        <begin position="249"/>
        <end position="276"/>
    </location>
</feature>
<dbReference type="Pfam" id="PF04181">
    <property type="entry name" value="RPAP2_Rtr1"/>
    <property type="match status" value="1"/>
</dbReference>
<keyword evidence="4 12" id="KW-0863">Zinc-finger</keyword>
<feature type="region of interest" description="Disordered" evidence="14">
    <location>
        <begin position="178"/>
        <end position="210"/>
    </location>
</feature>
<dbReference type="Proteomes" id="UP001293593">
    <property type="component" value="Unassembled WGS sequence"/>
</dbReference>
<keyword evidence="17" id="KW-1185">Reference proteome</keyword>
<name>A0AAE1N5H7_9FABA</name>
<evidence type="ECO:0000259" key="15">
    <source>
        <dbReference type="PROSITE" id="PS51479"/>
    </source>
</evidence>
<evidence type="ECO:0000256" key="14">
    <source>
        <dbReference type="SAM" id="MobiDB-lite"/>
    </source>
</evidence>
<comment type="function">
    <text evidence="12">Putative RNA polymerase II subunit B1 C-terminal domain (CTD) phosphatase involved in RNA polymerase II transcription regulation.</text>
</comment>
<dbReference type="PANTHER" id="PTHR14732">
    <property type="entry name" value="RNA POLYMERASE II SUBUNIT B1 CTD PHOSPHATASE RPAP2-RELATED"/>
    <property type="match status" value="1"/>
</dbReference>
<keyword evidence="5 12" id="KW-0378">Hydrolase</keyword>
<keyword evidence="6 12" id="KW-0862">Zinc</keyword>
<dbReference type="InterPro" id="IPR039693">
    <property type="entry name" value="Rtr1/RPAP2"/>
</dbReference>
<sequence>MAKDQPASVKDAVFKLQLFLLEGIQNEDQLFAAGSLMSRSDYEDVVTERYITNICGYPVCSNPLPSESDRPRKGRYQISLKEHKVYDLHETYKYCSSTCVINSKSFAGSLQDKRCSVLDPKKLNEILRLFGNMDVCPDKKVGKPEELGLSGLTIQEKTETSTGDVSLEQWIGPSNAIEGYVPKQRDRDSKGSSRMNIRKGSKASHGKLSSGKKLISNGMDFTSTIITQDEYNVSKLPFDQKETNSDFKIKTLEMNCQNLENQLENLKSSSHSLNINSERNLEQPIGVSDKLVRDGDHKIQELSSSFKSDLNISMSGVEKEPNAKEINGSSEIMPISSVEQLGKSGVKNYDPVSEGQCEVEQNESREKLLRQNEGNSKVATHGNTSASNLNAANAEEKLVEKETRSSKSKLKSSLKTSGEKKLSRSVTWADKKTDSSGSKSLCEFEEYRDIKESSVGSTHVDDDETILRHASAEACAIALSQASEAVASGGSDASKAVSDAGVIILPSPQNPGEEQTVEEVDAIERDSVSLKWPRKPGISDSDLFDLEDSWYDPPPEGFSLTLSPFAMMWNALFSWTTSSSLAFIYGRDESFHEEYETVNGQEYPCKVVLADGRSSEIKQALSSCLARALPGLVADLRLPTPISTLEKGMERLLDTMSFKDALPAFRMRQWQVIGLLFIEALSVCKIPALIPYITDRRIFLPKVLDGSQIGTEEYEYLKDLIMPLGRAPHFSAQSGA</sequence>
<feature type="compositionally biased region" description="Low complexity" evidence="14">
    <location>
        <begin position="383"/>
        <end position="393"/>
    </location>
</feature>
<dbReference type="InterPro" id="IPR007308">
    <property type="entry name" value="Rtr1/RPAP2_dom"/>
</dbReference>
<dbReference type="GO" id="GO:0005634">
    <property type="term" value="C:nucleus"/>
    <property type="evidence" value="ECO:0007669"/>
    <property type="project" value="UniProtKB-SubCell"/>
</dbReference>
<keyword evidence="13" id="KW-0175">Coiled coil</keyword>
<evidence type="ECO:0000256" key="9">
    <source>
        <dbReference type="ARBA" id="ARBA00047761"/>
    </source>
</evidence>
<feature type="region of interest" description="Disordered" evidence="14">
    <location>
        <begin position="373"/>
        <end position="416"/>
    </location>
</feature>
<dbReference type="GO" id="GO:0043175">
    <property type="term" value="F:RNA polymerase core enzyme binding"/>
    <property type="evidence" value="ECO:0007669"/>
    <property type="project" value="UniProtKB-UniRule"/>
</dbReference>
<feature type="domain" description="RTR1-type" evidence="15">
    <location>
        <begin position="32"/>
        <end position="119"/>
    </location>
</feature>
<evidence type="ECO:0000256" key="7">
    <source>
        <dbReference type="ARBA" id="ARBA00022912"/>
    </source>
</evidence>
<evidence type="ECO:0000256" key="5">
    <source>
        <dbReference type="ARBA" id="ARBA00022801"/>
    </source>
</evidence>
<feature type="compositionally biased region" description="Basic residues" evidence="14">
    <location>
        <begin position="196"/>
        <end position="205"/>
    </location>
</feature>
<feature type="compositionally biased region" description="Polar residues" evidence="14">
    <location>
        <begin position="373"/>
        <end position="382"/>
    </location>
</feature>
<keyword evidence="7 12" id="KW-0904">Protein phosphatase</keyword>
<accession>A0AAE1N5H7</accession>
<comment type="similarity">
    <text evidence="2 11 12">Belongs to the RPAP2 family.</text>
</comment>
<keyword evidence="3 12" id="KW-0479">Metal-binding</keyword>
<dbReference type="InterPro" id="IPR038534">
    <property type="entry name" value="Rtr1/RPAP2_sf"/>
</dbReference>
<organism evidence="16 17">
    <name type="scientific">Acacia crassicarpa</name>
    <name type="common">northern wattle</name>
    <dbReference type="NCBI Taxonomy" id="499986"/>
    <lineage>
        <taxon>Eukaryota</taxon>
        <taxon>Viridiplantae</taxon>
        <taxon>Streptophyta</taxon>
        <taxon>Embryophyta</taxon>
        <taxon>Tracheophyta</taxon>
        <taxon>Spermatophyta</taxon>
        <taxon>Magnoliopsida</taxon>
        <taxon>eudicotyledons</taxon>
        <taxon>Gunneridae</taxon>
        <taxon>Pentapetalae</taxon>
        <taxon>rosids</taxon>
        <taxon>fabids</taxon>
        <taxon>Fabales</taxon>
        <taxon>Fabaceae</taxon>
        <taxon>Caesalpinioideae</taxon>
        <taxon>mimosoid clade</taxon>
        <taxon>Acacieae</taxon>
        <taxon>Acacia</taxon>
    </lineage>
</organism>
<evidence type="ECO:0000256" key="12">
    <source>
        <dbReference type="RuleBase" id="RU367080"/>
    </source>
</evidence>